<evidence type="ECO:0000313" key="1">
    <source>
        <dbReference type="EMBL" id="ATA94172.1"/>
    </source>
</evidence>
<dbReference type="Proteomes" id="UP000243753">
    <property type="component" value="Chromosome"/>
</dbReference>
<organism evidence="1 2">
    <name type="scientific">Capnocytophaga canimorsus</name>
    <dbReference type="NCBI Taxonomy" id="28188"/>
    <lineage>
        <taxon>Bacteria</taxon>
        <taxon>Pseudomonadati</taxon>
        <taxon>Bacteroidota</taxon>
        <taxon>Flavobacteriia</taxon>
        <taxon>Flavobacteriales</taxon>
        <taxon>Flavobacteriaceae</taxon>
        <taxon>Capnocytophaga</taxon>
    </lineage>
</organism>
<dbReference type="AlphaFoldDB" id="A0AAC9Z5Q0"/>
<accession>A0AAC9Z5Q0</accession>
<reference evidence="2" key="1">
    <citation type="submission" date="2017-06" db="EMBL/GenBank/DDBJ databases">
        <title>Capnocytophaga spp. assemblies.</title>
        <authorList>
            <person name="Gulvik C.A."/>
        </authorList>
    </citation>
    <scope>NUCLEOTIDE SEQUENCE [LARGE SCALE GENOMIC DNA]</scope>
    <source>
        <strain evidence="2">H3936</strain>
    </source>
</reference>
<name>A0AAC9Z5Q0_9FLAO</name>
<sequence length="258" mass="29825">MIGLLLATALFSCQKDKVVDEKDFSATLRENFTDPTKNRYNVQVNDFVPYEITISDAENKPDTEFRLVPLRESNQYHQTLGTDYTLFVNENTPVTTYLSFLGGGKHTFLVQPLVPGTFKHTYELQKWKNGVQIGEAKKLNLGFNAVKINVEYVPYPLPFIRGWTFFIEDGNQPTDDFFSTQGATYEYSFKLLTREKKKYSREGKFLLVFSRVHFFDNDDLADGDELEWIEKVQITKKIIGQPSVVVEYHNISVNQKDK</sequence>
<proteinExistence type="predicted"/>
<protein>
    <submittedName>
        <fullName evidence="1">Uncharacterized protein</fullName>
    </submittedName>
</protein>
<dbReference type="EMBL" id="CP022389">
    <property type="protein sequence ID" value="ATA94172.1"/>
    <property type="molecule type" value="Genomic_DNA"/>
</dbReference>
<evidence type="ECO:0000313" key="2">
    <source>
        <dbReference type="Proteomes" id="UP000243753"/>
    </source>
</evidence>
<gene>
    <name evidence="1" type="ORF">CGC54_07455</name>
</gene>